<dbReference type="PANTHER" id="PTHR43713">
    <property type="entry name" value="GLUTAMATE-1-SEMIALDEHYDE 2,1-AMINOMUTASE"/>
    <property type="match status" value="1"/>
</dbReference>
<evidence type="ECO:0000256" key="2">
    <source>
        <dbReference type="ARBA" id="ARBA00001933"/>
    </source>
</evidence>
<comment type="subunit">
    <text evidence="8">Homodimer.</text>
</comment>
<protein>
    <recommendedName>
        <fullName evidence="8">Glutamate-1-semialdehyde 2,1-aminomutase</fullName>
        <shortName evidence="8">GSA</shortName>
        <ecNumber evidence="8">5.4.3.8</ecNumber>
    </recommendedName>
    <alternativeName>
        <fullName evidence="8">Glutamate-1-semialdehyde aminotransferase</fullName>
        <shortName evidence="8">GSA-AT</shortName>
    </alternativeName>
</protein>
<dbReference type="GO" id="GO:0008483">
    <property type="term" value="F:transaminase activity"/>
    <property type="evidence" value="ECO:0007669"/>
    <property type="project" value="InterPro"/>
</dbReference>
<dbReference type="GO" id="GO:0042286">
    <property type="term" value="F:glutamate-1-semialdehyde 2,1-aminomutase activity"/>
    <property type="evidence" value="ECO:0007669"/>
    <property type="project" value="UniProtKB-UniRule"/>
</dbReference>
<evidence type="ECO:0000256" key="1">
    <source>
        <dbReference type="ARBA" id="ARBA00001579"/>
    </source>
</evidence>
<dbReference type="EMBL" id="PKKO01000001">
    <property type="protein sequence ID" value="PKY73114.1"/>
    <property type="molecule type" value="Genomic_DNA"/>
</dbReference>
<proteinExistence type="inferred from homology"/>
<comment type="similarity">
    <text evidence="4 8">Belongs to the class-III pyridoxal-phosphate-dependent aminotransferase family. HemL subfamily.</text>
</comment>
<accession>A0A2I1IPS6</accession>
<evidence type="ECO:0000256" key="4">
    <source>
        <dbReference type="ARBA" id="ARBA00008981"/>
    </source>
</evidence>
<dbReference type="PANTHER" id="PTHR43713:SF3">
    <property type="entry name" value="GLUTAMATE-1-SEMIALDEHYDE 2,1-AMINOMUTASE 1, CHLOROPLASTIC-RELATED"/>
    <property type="match status" value="1"/>
</dbReference>
<feature type="modified residue" description="N6-(pyridoxal phosphate)lysine" evidence="8">
    <location>
        <position position="298"/>
    </location>
</feature>
<evidence type="ECO:0000256" key="3">
    <source>
        <dbReference type="ARBA" id="ARBA00004819"/>
    </source>
</evidence>
<dbReference type="Pfam" id="PF00202">
    <property type="entry name" value="Aminotran_3"/>
    <property type="match status" value="2"/>
</dbReference>
<dbReference type="Gene3D" id="3.40.640.10">
    <property type="entry name" value="Type I PLP-dependent aspartate aminotransferase-like (Major domain)"/>
    <property type="match status" value="1"/>
</dbReference>
<dbReference type="GeneID" id="35866108"/>
<dbReference type="GO" id="GO:0030170">
    <property type="term" value="F:pyridoxal phosphate binding"/>
    <property type="evidence" value="ECO:0007669"/>
    <property type="project" value="InterPro"/>
</dbReference>
<name>A0A2I1IPS6_9ACTO</name>
<dbReference type="EC" id="5.4.3.8" evidence="8"/>
<evidence type="ECO:0000256" key="5">
    <source>
        <dbReference type="ARBA" id="ARBA00022898"/>
    </source>
</evidence>
<evidence type="ECO:0000313" key="10">
    <source>
        <dbReference type="Proteomes" id="UP000235122"/>
    </source>
</evidence>
<dbReference type="CDD" id="cd00610">
    <property type="entry name" value="OAT_like"/>
    <property type="match status" value="1"/>
</dbReference>
<dbReference type="UniPathway" id="UPA00251">
    <property type="reaction ID" value="UER00317"/>
</dbReference>
<reference evidence="9 10" key="1">
    <citation type="submission" date="2017-12" db="EMBL/GenBank/DDBJ databases">
        <title>Phylogenetic diversity of female urinary microbiome.</title>
        <authorList>
            <person name="Thomas-White K."/>
            <person name="Wolfe A.J."/>
        </authorList>
    </citation>
    <scope>NUCLEOTIDE SEQUENCE [LARGE SCALE GENOMIC DNA]</scope>
    <source>
        <strain evidence="9 10">UMB0402</strain>
    </source>
</reference>
<dbReference type="AlphaFoldDB" id="A0A2I1IPS6"/>
<dbReference type="GO" id="GO:0006782">
    <property type="term" value="P:protoporphyrinogen IX biosynthetic process"/>
    <property type="evidence" value="ECO:0007669"/>
    <property type="project" value="UniProtKB-UniRule"/>
</dbReference>
<dbReference type="GO" id="GO:0005737">
    <property type="term" value="C:cytoplasm"/>
    <property type="evidence" value="ECO:0007669"/>
    <property type="project" value="UniProtKB-SubCell"/>
</dbReference>
<sequence length="464" mass="48507">MTTSKDAFTRAQVAIPGGVNSPVRAFGSVGGTPRFIRKAQGPYVWDDEGNKYVDLVCTWGPSLLGHAHPEVIEAVREAANSGLSFGAPTDTETALANAITARVPVAEKVRMVSTGTEATMTAVRLARGYTGRDMIVKFAGCYHGHSDGLLAAAGSGVATQGLPGSAGIPRGTTADTIVLPYNDIDALRQAFEKYGEKIACVITESSPANMGIVPPVDGFNQAIRQVTTAAGALMIMDEVLTGFRVSGAGFWGWEAGYKPTLPATLPPEAEAQAPARSNWAKGELAEASYYPDIFTFGKVVGGGMPLAALGASAKIMDYLAPLGPVYQAGTLSGNPLATAAGLKTLQLADQGVYDHVDKVSAQLQQALRDALEAEGVPYTLNSVGNLFSLFMGEGVADGVRNYDQSKAQDEARYTAFFHAMLAAGVALPPSCYEAWFLSAAHDQEAMDVILNAVPGAIRAAAQAR</sequence>
<comment type="cofactor">
    <cofactor evidence="2 8">
        <name>pyridoxal 5'-phosphate</name>
        <dbReference type="ChEBI" id="CHEBI:597326"/>
    </cofactor>
</comment>
<gene>
    <name evidence="8" type="primary">hemL</name>
    <name evidence="9" type="ORF">CYJ19_00535</name>
</gene>
<comment type="caution">
    <text evidence="9">The sequence shown here is derived from an EMBL/GenBank/DDBJ whole genome shotgun (WGS) entry which is preliminary data.</text>
</comment>
<dbReference type="InterPro" id="IPR015421">
    <property type="entry name" value="PyrdxlP-dep_Trfase_major"/>
</dbReference>
<dbReference type="Gene3D" id="3.90.1150.10">
    <property type="entry name" value="Aspartate Aminotransferase, domain 1"/>
    <property type="match status" value="1"/>
</dbReference>
<evidence type="ECO:0000256" key="7">
    <source>
        <dbReference type="ARBA" id="ARBA00023244"/>
    </source>
</evidence>
<dbReference type="InterPro" id="IPR004639">
    <property type="entry name" value="4pyrrol_synth_GluAld_NH2Trfase"/>
</dbReference>
<keyword evidence="5 8" id="KW-0663">Pyridoxal phosphate</keyword>
<evidence type="ECO:0000256" key="8">
    <source>
        <dbReference type="HAMAP-Rule" id="MF_00375"/>
    </source>
</evidence>
<keyword evidence="8" id="KW-0963">Cytoplasm</keyword>
<comment type="catalytic activity">
    <reaction evidence="1 8">
        <text>(S)-4-amino-5-oxopentanoate = 5-aminolevulinate</text>
        <dbReference type="Rhea" id="RHEA:14265"/>
        <dbReference type="ChEBI" id="CHEBI:57501"/>
        <dbReference type="ChEBI" id="CHEBI:356416"/>
        <dbReference type="EC" id="5.4.3.8"/>
    </reaction>
</comment>
<dbReference type="SUPFAM" id="SSF53383">
    <property type="entry name" value="PLP-dependent transferases"/>
    <property type="match status" value="1"/>
</dbReference>
<dbReference type="InterPro" id="IPR015422">
    <property type="entry name" value="PyrdxlP-dep_Trfase_small"/>
</dbReference>
<dbReference type="STRING" id="33007.HMPREF3198_00730"/>
<dbReference type="InterPro" id="IPR005814">
    <property type="entry name" value="Aminotrans_3"/>
</dbReference>
<dbReference type="HAMAP" id="MF_00375">
    <property type="entry name" value="HemL_aminotrans_3"/>
    <property type="match status" value="1"/>
</dbReference>
<dbReference type="Proteomes" id="UP000235122">
    <property type="component" value="Unassembled WGS sequence"/>
</dbReference>
<keyword evidence="7 8" id="KW-0627">Porphyrin biosynthesis</keyword>
<comment type="subcellular location">
    <subcellularLocation>
        <location evidence="8">Cytoplasm</location>
    </subcellularLocation>
</comment>
<organism evidence="9 10">
    <name type="scientific">Winkia neuii</name>
    <dbReference type="NCBI Taxonomy" id="33007"/>
    <lineage>
        <taxon>Bacteria</taxon>
        <taxon>Bacillati</taxon>
        <taxon>Actinomycetota</taxon>
        <taxon>Actinomycetes</taxon>
        <taxon>Actinomycetales</taxon>
        <taxon>Actinomycetaceae</taxon>
        <taxon>Winkia</taxon>
    </lineage>
</organism>
<comment type="pathway">
    <text evidence="3">Porphyrin-containing compound metabolism; protoporphyrin-IX biosynthesis; 5-aminolevulinate from L-glutamyl-tRNA(Glu): step 2/2.</text>
</comment>
<keyword evidence="6 8" id="KW-0413">Isomerase</keyword>
<dbReference type="InterPro" id="IPR015424">
    <property type="entry name" value="PyrdxlP-dep_Trfase"/>
</dbReference>
<dbReference type="NCBIfam" id="NF000818">
    <property type="entry name" value="PRK00062.1"/>
    <property type="match status" value="1"/>
</dbReference>
<dbReference type="RefSeq" id="WP_024330801.1">
    <property type="nucleotide sequence ID" value="NZ_JASOXK010000001.1"/>
</dbReference>
<keyword evidence="10" id="KW-1185">Reference proteome</keyword>
<evidence type="ECO:0000313" key="9">
    <source>
        <dbReference type="EMBL" id="PKY73114.1"/>
    </source>
</evidence>
<evidence type="ECO:0000256" key="6">
    <source>
        <dbReference type="ARBA" id="ARBA00023235"/>
    </source>
</evidence>